<evidence type="ECO:0000313" key="3">
    <source>
        <dbReference type="Proteomes" id="UP000288178"/>
    </source>
</evidence>
<dbReference type="GO" id="GO:0016787">
    <property type="term" value="F:hydrolase activity"/>
    <property type="evidence" value="ECO:0007669"/>
    <property type="project" value="UniProtKB-KW"/>
</dbReference>
<accession>A0A3S2TRH4</accession>
<sequence>MTPNLPPIVLVHGAWAGAWAWQRVLAPLRAAGHAVFAVTLSGCGERRHGLRRDITLQTHIADVTGLVEAEELNGVVLVGHSYGGLVVTGAANALLARDTGAVRQVVYVDAMVPLPGESWSSRHDEATRTARTAAARASGLNALPPPDPSGFGLSGPDREWLMRRQGPHPFNAYQEPLFFDADRVAAVPRTFIDCVSPAYPTIAPIRVRVRQTPGFAVVEMPTGHYPQIQAPEAFVATLRQAIV</sequence>
<organism evidence="2 3">
    <name type="scientific">Rubrivivax albus</name>
    <dbReference type="NCBI Taxonomy" id="2499835"/>
    <lineage>
        <taxon>Bacteria</taxon>
        <taxon>Pseudomonadati</taxon>
        <taxon>Pseudomonadota</taxon>
        <taxon>Betaproteobacteria</taxon>
        <taxon>Burkholderiales</taxon>
        <taxon>Sphaerotilaceae</taxon>
        <taxon>Rubrivivax</taxon>
    </lineage>
</organism>
<name>A0A3S2TRH4_9BURK</name>
<dbReference type="EMBL" id="SACT01000002">
    <property type="protein sequence ID" value="RVT52203.1"/>
    <property type="molecule type" value="Genomic_DNA"/>
</dbReference>
<dbReference type="RefSeq" id="WP_128197229.1">
    <property type="nucleotide sequence ID" value="NZ_SACT01000002.1"/>
</dbReference>
<dbReference type="Gene3D" id="3.40.50.1820">
    <property type="entry name" value="alpha/beta hydrolase"/>
    <property type="match status" value="1"/>
</dbReference>
<evidence type="ECO:0000259" key="1">
    <source>
        <dbReference type="Pfam" id="PF12697"/>
    </source>
</evidence>
<dbReference type="PANTHER" id="PTHR37017">
    <property type="entry name" value="AB HYDROLASE-1 DOMAIN-CONTAINING PROTEIN-RELATED"/>
    <property type="match status" value="1"/>
</dbReference>
<dbReference type="OrthoDB" id="9112061at2"/>
<dbReference type="Proteomes" id="UP000288178">
    <property type="component" value="Unassembled WGS sequence"/>
</dbReference>
<dbReference type="SUPFAM" id="SSF53474">
    <property type="entry name" value="alpha/beta-Hydrolases"/>
    <property type="match status" value="1"/>
</dbReference>
<dbReference type="InterPro" id="IPR052897">
    <property type="entry name" value="Sec-Metab_Biosynth_Hydrolase"/>
</dbReference>
<dbReference type="InterPro" id="IPR000073">
    <property type="entry name" value="AB_hydrolase_1"/>
</dbReference>
<protein>
    <submittedName>
        <fullName evidence="2">Alpha/beta hydrolase</fullName>
    </submittedName>
</protein>
<reference evidence="2 3" key="1">
    <citation type="submission" date="2019-01" db="EMBL/GenBank/DDBJ databases">
        <authorList>
            <person name="Chen W.-M."/>
        </authorList>
    </citation>
    <scope>NUCLEOTIDE SEQUENCE [LARGE SCALE GENOMIC DNA]</scope>
    <source>
        <strain evidence="2 3">ICH-3</strain>
    </source>
</reference>
<dbReference type="PANTHER" id="PTHR37017:SF11">
    <property type="entry name" value="ESTERASE_LIPASE_THIOESTERASE DOMAIN-CONTAINING PROTEIN"/>
    <property type="match status" value="1"/>
</dbReference>
<comment type="caution">
    <text evidence="2">The sequence shown here is derived from an EMBL/GenBank/DDBJ whole genome shotgun (WGS) entry which is preliminary data.</text>
</comment>
<gene>
    <name evidence="2" type="ORF">ENE75_07025</name>
</gene>
<keyword evidence="3" id="KW-1185">Reference proteome</keyword>
<proteinExistence type="predicted"/>
<feature type="domain" description="AB hydrolase-1" evidence="1">
    <location>
        <begin position="8"/>
        <end position="236"/>
    </location>
</feature>
<dbReference type="Pfam" id="PF12697">
    <property type="entry name" value="Abhydrolase_6"/>
    <property type="match status" value="1"/>
</dbReference>
<evidence type="ECO:0000313" key="2">
    <source>
        <dbReference type="EMBL" id="RVT52203.1"/>
    </source>
</evidence>
<dbReference type="AlphaFoldDB" id="A0A3S2TRH4"/>
<dbReference type="InterPro" id="IPR029058">
    <property type="entry name" value="AB_hydrolase_fold"/>
</dbReference>
<keyword evidence="2" id="KW-0378">Hydrolase</keyword>